<sequence>MALYVYKAVDRDGETVEAEREAADETTLIMALQNEGFLPIRVVPAKSRPFAWMGFRRSKTRISQKQVGLFTRELLTLLHAGLPLDRALTVLLELTANEPALNGLISKVLDSVKGGAQLSDALEAQGGVFSRFYINLIRAGEAGGALELVLERLSDYLDRSKELRDTVTTALIYPAILVTMAVLSLLLLLTFVVPQFTEMFESAGKELPVPTQIVVGVAEGLQSYWWAFLIAVVGVASYFRYQFTDPERRQVWDARLLNLPMVGDLIRKLEVASFSRTLATLLANGVSMLAALTIVRETLGNRVVVDGVGVAVESLKSGGSLSAPLIESGLFPTLALQMIKLGEESGHLAEMLERVAVTYDKEIKISVQRMLALLEPVLIVGLGLMIAGIIISILMAILSVNDLAF</sequence>
<evidence type="ECO:0000256" key="7">
    <source>
        <dbReference type="ARBA" id="ARBA00023136"/>
    </source>
</evidence>
<comment type="similarity">
    <text evidence="2">Belongs to the GSP F family.</text>
</comment>
<gene>
    <name evidence="10" type="ORF">sS8_4583</name>
</gene>
<evidence type="ECO:0000256" key="2">
    <source>
        <dbReference type="ARBA" id="ARBA00005745"/>
    </source>
</evidence>
<evidence type="ECO:0000256" key="8">
    <source>
        <dbReference type="SAM" id="Phobius"/>
    </source>
</evidence>
<name>A0A250KXW7_9GAMM</name>
<evidence type="ECO:0000313" key="10">
    <source>
        <dbReference type="EMBL" id="BBA36513.1"/>
    </source>
</evidence>
<keyword evidence="4" id="KW-0997">Cell inner membrane</keyword>
<dbReference type="AlphaFoldDB" id="A0A250KXW7"/>
<feature type="transmembrane region" description="Helical" evidence="8">
    <location>
        <begin position="371"/>
        <end position="398"/>
    </location>
</feature>
<evidence type="ECO:0000256" key="4">
    <source>
        <dbReference type="ARBA" id="ARBA00022519"/>
    </source>
</evidence>
<feature type="transmembrane region" description="Helical" evidence="8">
    <location>
        <begin position="170"/>
        <end position="193"/>
    </location>
</feature>
<dbReference type="EMBL" id="AP017928">
    <property type="protein sequence ID" value="BBA36513.1"/>
    <property type="molecule type" value="Genomic_DNA"/>
</dbReference>
<dbReference type="KEGG" id="mmai:sS8_4583"/>
<dbReference type="FunFam" id="1.20.81.30:FF:000001">
    <property type="entry name" value="Type II secretion system protein F"/>
    <property type="match status" value="2"/>
</dbReference>
<evidence type="ECO:0000256" key="5">
    <source>
        <dbReference type="ARBA" id="ARBA00022692"/>
    </source>
</evidence>
<protein>
    <submittedName>
        <fullName evidence="10">General secretion pathway protein F</fullName>
    </submittedName>
</protein>
<dbReference type="Pfam" id="PF00482">
    <property type="entry name" value="T2SSF"/>
    <property type="match status" value="2"/>
</dbReference>
<dbReference type="Proteomes" id="UP000266313">
    <property type="component" value="Chromosome"/>
</dbReference>
<dbReference type="Gene3D" id="1.20.81.30">
    <property type="entry name" value="Type II secretion system (T2SS), domain F"/>
    <property type="match status" value="2"/>
</dbReference>
<dbReference type="OrthoDB" id="9805682at2"/>
<dbReference type="PANTHER" id="PTHR30012:SF7">
    <property type="entry name" value="PROTEIN TRANSPORT PROTEIN HOFC HOMOLOG"/>
    <property type="match status" value="1"/>
</dbReference>
<keyword evidence="11" id="KW-1185">Reference proteome</keyword>
<dbReference type="PANTHER" id="PTHR30012">
    <property type="entry name" value="GENERAL SECRETION PATHWAY PROTEIN"/>
    <property type="match status" value="1"/>
</dbReference>
<dbReference type="PRINTS" id="PR00812">
    <property type="entry name" value="BCTERIALGSPF"/>
</dbReference>
<proteinExistence type="inferred from homology"/>
<keyword evidence="3" id="KW-1003">Cell membrane</keyword>
<keyword evidence="6 8" id="KW-1133">Transmembrane helix</keyword>
<dbReference type="InterPro" id="IPR003004">
    <property type="entry name" value="GspF/PilC"/>
</dbReference>
<dbReference type="GO" id="GO:0015628">
    <property type="term" value="P:protein secretion by the type II secretion system"/>
    <property type="evidence" value="ECO:0007669"/>
    <property type="project" value="TreeGrafter"/>
</dbReference>
<dbReference type="InterPro" id="IPR042094">
    <property type="entry name" value="T2SS_GspF_sf"/>
</dbReference>
<evidence type="ECO:0000256" key="1">
    <source>
        <dbReference type="ARBA" id="ARBA00004429"/>
    </source>
</evidence>
<evidence type="ECO:0000256" key="6">
    <source>
        <dbReference type="ARBA" id="ARBA00022989"/>
    </source>
</evidence>
<dbReference type="InterPro" id="IPR018076">
    <property type="entry name" value="T2SS_GspF_dom"/>
</dbReference>
<evidence type="ECO:0000313" key="11">
    <source>
        <dbReference type="Proteomes" id="UP000266313"/>
    </source>
</evidence>
<feature type="transmembrane region" description="Helical" evidence="8">
    <location>
        <begin position="224"/>
        <end position="241"/>
    </location>
</feature>
<organism evidence="10 11">
    <name type="scientific">Methylocaldum marinum</name>
    <dbReference type="NCBI Taxonomy" id="1432792"/>
    <lineage>
        <taxon>Bacteria</taxon>
        <taxon>Pseudomonadati</taxon>
        <taxon>Pseudomonadota</taxon>
        <taxon>Gammaproteobacteria</taxon>
        <taxon>Methylococcales</taxon>
        <taxon>Methylococcaceae</taxon>
        <taxon>Methylocaldum</taxon>
    </lineage>
</organism>
<evidence type="ECO:0000256" key="3">
    <source>
        <dbReference type="ARBA" id="ARBA00022475"/>
    </source>
</evidence>
<dbReference type="RefSeq" id="WP_119631665.1">
    <property type="nucleotide sequence ID" value="NZ_AP017928.1"/>
</dbReference>
<feature type="domain" description="Type II secretion system protein GspF" evidence="9">
    <location>
        <begin position="70"/>
        <end position="194"/>
    </location>
</feature>
<evidence type="ECO:0000259" key="9">
    <source>
        <dbReference type="Pfam" id="PF00482"/>
    </source>
</evidence>
<reference evidence="10 11" key="1">
    <citation type="submission" date="2016-12" db="EMBL/GenBank/DDBJ databases">
        <title>Genome sequencing of Methylocaldum marinum.</title>
        <authorList>
            <person name="Takeuchi M."/>
            <person name="Kamagata Y."/>
            <person name="Hiraoka S."/>
            <person name="Oshima K."/>
            <person name="Hattori M."/>
            <person name="Iwasaki W."/>
        </authorList>
    </citation>
    <scope>NUCLEOTIDE SEQUENCE [LARGE SCALE GENOMIC DNA]</scope>
    <source>
        <strain evidence="10 11">S8</strain>
    </source>
</reference>
<comment type="subcellular location">
    <subcellularLocation>
        <location evidence="1">Cell inner membrane</location>
        <topology evidence="1">Multi-pass membrane protein</topology>
    </subcellularLocation>
</comment>
<keyword evidence="7 8" id="KW-0472">Membrane</keyword>
<dbReference type="GO" id="GO:0005886">
    <property type="term" value="C:plasma membrane"/>
    <property type="evidence" value="ECO:0007669"/>
    <property type="project" value="UniProtKB-SubCell"/>
</dbReference>
<feature type="domain" description="Type II secretion system protein GspF" evidence="9">
    <location>
        <begin position="274"/>
        <end position="395"/>
    </location>
</feature>
<accession>A0A250KXW7</accession>
<keyword evidence="5 8" id="KW-0812">Transmembrane</keyword>